<dbReference type="CTD" id="8238721"/>
<sequence>MYIFFQIITYSMRKKRKQDLDESDTSSCNDNDDSLQTNVEEIFKEISNGDKEIEKKLKVLHFEIQILRDRFVKVPTDISKKNWIELLNIPSYSRRFRYLAYLFKNEKKNENLKQKKEKHREMRQNEWEKLKENHHIRYGLGGNSLFMRIFDQTVSKHLNLKLATAALYSQNIVFDCSYDHLMSDFNSKYCAKQINMAFSLNRNHIAPFHIKFCNANPDDRTVNLINKSLCTDLNKTPLDITEKSYLDIYPKEKLVYLSPHSKTVLKNYNHDDIYIIGAYVDKGSSIQASLAKAKEDNIRMAKFPLDYYLDWQKGMKSLPLNTVLNIMLDMRLYQNWSIAFKNIPSRNTIPPNSRNKIEYTVLCIHM</sequence>
<dbReference type="CDD" id="cd18102">
    <property type="entry name" value="Trm10_MRRP1"/>
    <property type="match status" value="1"/>
</dbReference>
<accession>E0VVS7</accession>
<dbReference type="VEuPathDB" id="VectorBase:PHUM467390"/>
<evidence type="ECO:0000256" key="1">
    <source>
        <dbReference type="ARBA" id="ARBA00004173"/>
    </source>
</evidence>
<evidence type="ECO:0000256" key="2">
    <source>
        <dbReference type="ARBA" id="ARBA00022603"/>
    </source>
</evidence>
<dbReference type="OMA" id="TIMECVS"/>
<dbReference type="GO" id="GO:0008168">
    <property type="term" value="F:methyltransferase activity"/>
    <property type="evidence" value="ECO:0007669"/>
    <property type="project" value="UniProtKB-KW"/>
</dbReference>
<dbReference type="EnsemblMetazoa" id="PHUM467390-RA">
    <property type="protein sequence ID" value="PHUM467390-PA"/>
    <property type="gene ID" value="PHUM467390"/>
</dbReference>
<dbReference type="InterPro" id="IPR025812">
    <property type="entry name" value="Trm10_C_MTase_dom"/>
</dbReference>
<dbReference type="EMBL" id="DS235813">
    <property type="protein sequence ID" value="EEB17483.1"/>
    <property type="molecule type" value="Genomic_DNA"/>
</dbReference>
<reference evidence="11" key="2">
    <citation type="submission" date="2007-04" db="EMBL/GenBank/DDBJ databases">
        <title>The genome of the human body louse.</title>
        <authorList>
            <consortium name="The Human Body Louse Genome Consortium"/>
            <person name="Kirkness E."/>
            <person name="Walenz B."/>
            <person name="Hass B."/>
            <person name="Bruggner R."/>
            <person name="Strausberg R."/>
        </authorList>
    </citation>
    <scope>NUCLEOTIDE SEQUENCE</scope>
    <source>
        <strain evidence="11">USDA</strain>
    </source>
</reference>
<keyword evidence="4" id="KW-0949">S-adenosyl-L-methionine</keyword>
<evidence type="ECO:0000259" key="10">
    <source>
        <dbReference type="PROSITE" id="PS51675"/>
    </source>
</evidence>
<dbReference type="PANTHER" id="PTHR13563">
    <property type="entry name" value="TRNA (GUANINE-9-) METHYLTRANSFERASE"/>
    <property type="match status" value="1"/>
</dbReference>
<dbReference type="GO" id="GO:0097745">
    <property type="term" value="P:mitochondrial tRNA 5'-end processing"/>
    <property type="evidence" value="ECO:0007669"/>
    <property type="project" value="TreeGrafter"/>
</dbReference>
<evidence type="ECO:0000256" key="6">
    <source>
        <dbReference type="ARBA" id="ARBA00022946"/>
    </source>
</evidence>
<dbReference type="STRING" id="121224.E0VVS7"/>
<feature type="domain" description="SAM-dependent MTase TRM10-type" evidence="10">
    <location>
        <begin position="158"/>
        <end position="350"/>
    </location>
</feature>
<dbReference type="GO" id="GO:0005654">
    <property type="term" value="C:nucleoplasm"/>
    <property type="evidence" value="ECO:0007669"/>
    <property type="project" value="TreeGrafter"/>
</dbReference>
<gene>
    <name evidence="12" type="primary">8238721</name>
    <name evidence="11" type="ORF">Phum_PHUM467390</name>
</gene>
<dbReference type="InterPro" id="IPR007356">
    <property type="entry name" value="tRNA_m1G_MeTrfase_euk"/>
</dbReference>
<evidence type="ECO:0000313" key="12">
    <source>
        <dbReference type="EnsemblMetazoa" id="PHUM467390-PA"/>
    </source>
</evidence>
<dbReference type="eggNOG" id="KOG2967">
    <property type="taxonomic scope" value="Eukaryota"/>
</dbReference>
<keyword evidence="5" id="KW-0819">tRNA processing</keyword>
<dbReference type="OrthoDB" id="9976048at2759"/>
<dbReference type="PROSITE" id="PS51675">
    <property type="entry name" value="SAM_MT_TRM10"/>
    <property type="match status" value="1"/>
</dbReference>
<dbReference type="EMBL" id="AAZO01005679">
    <property type="status" value="NOT_ANNOTATED_CDS"/>
    <property type="molecule type" value="Genomic_DNA"/>
</dbReference>
<dbReference type="InterPro" id="IPR038459">
    <property type="entry name" value="MT_TRM10-typ_sf"/>
</dbReference>
<proteinExistence type="predicted"/>
<dbReference type="AlphaFoldDB" id="E0VVS7"/>
<evidence type="ECO:0000256" key="5">
    <source>
        <dbReference type="ARBA" id="ARBA00022694"/>
    </source>
</evidence>
<evidence type="ECO:0000313" key="13">
    <source>
        <dbReference type="Proteomes" id="UP000009046"/>
    </source>
</evidence>
<keyword evidence="6" id="KW-0809">Transit peptide</keyword>
<dbReference type="PANTHER" id="PTHR13563:SF5">
    <property type="entry name" value="TRNA METHYLTRANSFERASE 10 HOMOLOG C"/>
    <property type="match status" value="1"/>
</dbReference>
<evidence type="ECO:0000256" key="8">
    <source>
        <dbReference type="ARBA" id="ARBA00023128"/>
    </source>
</evidence>
<dbReference type="RefSeq" id="XP_002430221.1">
    <property type="nucleotide sequence ID" value="XM_002430176.1"/>
</dbReference>
<evidence type="ECO:0000313" key="11">
    <source>
        <dbReference type="EMBL" id="EEB17483.1"/>
    </source>
</evidence>
<evidence type="ECO:0000256" key="9">
    <source>
        <dbReference type="ARBA" id="ARBA00029803"/>
    </source>
</evidence>
<evidence type="ECO:0000256" key="3">
    <source>
        <dbReference type="ARBA" id="ARBA00022679"/>
    </source>
</evidence>
<dbReference type="GO" id="GO:0070131">
    <property type="term" value="P:positive regulation of mitochondrial translation"/>
    <property type="evidence" value="ECO:0007669"/>
    <property type="project" value="TreeGrafter"/>
</dbReference>
<organism>
    <name type="scientific">Pediculus humanus subsp. corporis</name>
    <name type="common">Body louse</name>
    <dbReference type="NCBI Taxonomy" id="121224"/>
    <lineage>
        <taxon>Eukaryota</taxon>
        <taxon>Metazoa</taxon>
        <taxon>Ecdysozoa</taxon>
        <taxon>Arthropoda</taxon>
        <taxon>Hexapoda</taxon>
        <taxon>Insecta</taxon>
        <taxon>Pterygota</taxon>
        <taxon>Neoptera</taxon>
        <taxon>Paraneoptera</taxon>
        <taxon>Psocodea</taxon>
        <taxon>Troctomorpha</taxon>
        <taxon>Phthiraptera</taxon>
        <taxon>Anoplura</taxon>
        <taxon>Pediculidae</taxon>
        <taxon>Pediculus</taxon>
    </lineage>
</organism>
<keyword evidence="3 11" id="KW-0808">Transferase</keyword>
<dbReference type="GeneID" id="8238721"/>
<dbReference type="KEGG" id="phu:Phum_PHUM467390"/>
<keyword evidence="7" id="KW-0175">Coiled coil</keyword>
<dbReference type="GO" id="GO:0005739">
    <property type="term" value="C:mitochondrion"/>
    <property type="evidence" value="ECO:0007669"/>
    <property type="project" value="UniProtKB-SubCell"/>
</dbReference>
<dbReference type="GO" id="GO:0000049">
    <property type="term" value="F:tRNA binding"/>
    <property type="evidence" value="ECO:0007669"/>
    <property type="project" value="TreeGrafter"/>
</dbReference>
<evidence type="ECO:0000256" key="7">
    <source>
        <dbReference type="ARBA" id="ARBA00023054"/>
    </source>
</evidence>
<dbReference type="HOGENOM" id="CLU_034384_3_0_1"/>
<evidence type="ECO:0000256" key="4">
    <source>
        <dbReference type="ARBA" id="ARBA00022691"/>
    </source>
</evidence>
<dbReference type="InterPro" id="IPR028564">
    <property type="entry name" value="MT_TRM10-typ"/>
</dbReference>
<keyword evidence="13" id="KW-1185">Reference proteome</keyword>
<protein>
    <recommendedName>
        <fullName evidence="9">RNA (guanine-9-)-methyltransferase domain-containing protein 1</fullName>
    </recommendedName>
</protein>
<comment type="subcellular location">
    <subcellularLocation>
        <location evidence="1">Mitochondrion</location>
    </subcellularLocation>
</comment>
<reference evidence="11" key="1">
    <citation type="submission" date="2007-04" db="EMBL/GenBank/DDBJ databases">
        <title>Annotation of Pediculus humanus corporis strain USDA.</title>
        <authorList>
            <person name="Kirkness E."/>
            <person name="Hannick L."/>
            <person name="Hass B."/>
            <person name="Bruggner R."/>
            <person name="Lawson D."/>
            <person name="Bidwell S."/>
            <person name="Joardar V."/>
            <person name="Caler E."/>
            <person name="Walenz B."/>
            <person name="Inman J."/>
            <person name="Schobel S."/>
            <person name="Galinsky K."/>
            <person name="Amedeo P."/>
            <person name="Strausberg R."/>
        </authorList>
    </citation>
    <scope>NUCLEOTIDE SEQUENCE</scope>
    <source>
        <strain evidence="11">USDA</strain>
    </source>
</reference>
<reference evidence="12" key="3">
    <citation type="submission" date="2021-02" db="UniProtKB">
        <authorList>
            <consortium name="EnsemblMetazoa"/>
        </authorList>
    </citation>
    <scope>IDENTIFICATION</scope>
    <source>
        <strain evidence="12">USDA</strain>
    </source>
</reference>
<dbReference type="Proteomes" id="UP000009046">
    <property type="component" value="Unassembled WGS sequence"/>
</dbReference>
<name>E0VVS7_PEDHC</name>
<keyword evidence="2 11" id="KW-0489">Methyltransferase</keyword>
<dbReference type="GO" id="GO:0032259">
    <property type="term" value="P:methylation"/>
    <property type="evidence" value="ECO:0007669"/>
    <property type="project" value="UniProtKB-KW"/>
</dbReference>
<dbReference type="Gene3D" id="3.40.1280.30">
    <property type="match status" value="1"/>
</dbReference>
<dbReference type="InParanoid" id="E0VVS7"/>
<keyword evidence="8" id="KW-0496">Mitochondrion</keyword>
<dbReference type="FunCoup" id="E0VVS7">
    <property type="interactions" value="1241"/>
</dbReference>